<reference evidence="3 4" key="1">
    <citation type="submission" date="2020-08" db="EMBL/GenBank/DDBJ databases">
        <title>Genomic Encyclopedia of Type Strains, Phase IV (KMG-V): Genome sequencing to study the core and pangenomes of soil and plant-associated prokaryotes.</title>
        <authorList>
            <person name="Whitman W."/>
        </authorList>
    </citation>
    <scope>NUCLEOTIDE SEQUENCE [LARGE SCALE GENOMIC DNA]</scope>
    <source>
        <strain evidence="3 4">SEMIA 4089</strain>
    </source>
</reference>
<feature type="region of interest" description="Disordered" evidence="1">
    <location>
        <begin position="315"/>
        <end position="363"/>
    </location>
</feature>
<name>A0A7W6W404_9HYPH</name>
<proteinExistence type="predicted"/>
<protein>
    <submittedName>
        <fullName evidence="3">Uncharacterized protein YjiS (DUF1127 family)</fullName>
    </submittedName>
</protein>
<organism evidence="3 4">
    <name type="scientific">Rhizobium esperanzae</name>
    <dbReference type="NCBI Taxonomy" id="1967781"/>
    <lineage>
        <taxon>Bacteria</taxon>
        <taxon>Pseudomonadati</taxon>
        <taxon>Pseudomonadota</taxon>
        <taxon>Alphaproteobacteria</taxon>
        <taxon>Hyphomicrobiales</taxon>
        <taxon>Rhizobiaceae</taxon>
        <taxon>Rhizobium/Agrobacterium group</taxon>
        <taxon>Rhizobium</taxon>
    </lineage>
</organism>
<comment type="caution">
    <text evidence="3">The sequence shown here is derived from an EMBL/GenBank/DDBJ whole genome shotgun (WGS) entry which is preliminary data.</text>
</comment>
<accession>A0A7W6W404</accession>
<dbReference type="Proteomes" id="UP000540909">
    <property type="component" value="Unassembled WGS sequence"/>
</dbReference>
<dbReference type="AlphaFoldDB" id="A0A7W6W404"/>
<dbReference type="EMBL" id="JACIFY010000004">
    <property type="protein sequence ID" value="MBB4235062.1"/>
    <property type="molecule type" value="Genomic_DNA"/>
</dbReference>
<feature type="compositionally biased region" description="Basic and acidic residues" evidence="1">
    <location>
        <begin position="342"/>
        <end position="358"/>
    </location>
</feature>
<dbReference type="SMART" id="SM00943">
    <property type="entry name" value="Prim-Pol"/>
    <property type="match status" value="1"/>
</dbReference>
<feature type="domain" description="DNA primase/polymerase bifunctional N-terminal" evidence="2">
    <location>
        <begin position="7"/>
        <end position="179"/>
    </location>
</feature>
<dbReference type="InterPro" id="IPR027417">
    <property type="entry name" value="P-loop_NTPase"/>
</dbReference>
<sequence>MQPLELAQHYVAAGYPVFPCRAKPEDVTDPITGEIDTKHEKTPYTSNGLRGASKFPRIIQRWWNDNPDALVGVPTGAPSGFWVLDLDLKPGVADGHQWLEAMENANGQLPDTRRAKTANGGTHIFFRHVAGVRNRGGLGSGVDVRGDGGYVIMPGSAMADGRHYKWISESPIADAPDWLLELVLPRQAAAGPAMPFSYQAGTNDHYVNKAVDDELALLATAGQGGRGAQLNASAYALGQFVGAGALSRSEAESALYSAAQANGVAQKDGERETWSKIRRGLDAGMRQPRQIPESDFQQDNTRLVDISRMIKNGLSKARKDAAPPEIDEDAAQEDASPVGDIDPERENTPLETAHDAEPLPHGVANDNEPPPGPLHATAFKWIDPASLPRREFAYGSHLIRKYVSVTVSPGGLGKTSLSLAESLAMASGRALLGTKPPHRLRVWVFNAEDPRDEMERRIMAACIHYNLKPDDIEGHLFLDSGREQELVVALEDKKTGVKIQEPIVEAVVEQIERNGIDVMIVDPFVSTHGVNENDNGAIDKVAKLWAQIADYTNCAIDIVHHLRKVADREATVEDARGAVSLIGAARSVRVLNRMSDEQASEAGIDKADRFGYFSVNYGKANLTPLSSKLDWRRLVSVPLGNGRGLTKPQDFAPVVTEWKWPSAEEIAQEVAPEKLAAIKAVLDGQDWRASDQSNEWAGYAVARVLEMDADDKSDKRKIARLIDNWIKQGELVKHRLHEIKTRKLVPYIKSSNWADTAAAA</sequence>
<evidence type="ECO:0000313" key="3">
    <source>
        <dbReference type="EMBL" id="MBB4235062.1"/>
    </source>
</evidence>
<dbReference type="CDD" id="cd04859">
    <property type="entry name" value="Prim_Pol"/>
    <property type="match status" value="1"/>
</dbReference>
<gene>
    <name evidence="3" type="ORF">GGD57_001620</name>
</gene>
<dbReference type="Gene3D" id="3.40.50.300">
    <property type="entry name" value="P-loop containing nucleotide triphosphate hydrolases"/>
    <property type="match status" value="1"/>
</dbReference>
<dbReference type="SUPFAM" id="SSF56747">
    <property type="entry name" value="Prim-pol domain"/>
    <property type="match status" value="1"/>
</dbReference>
<dbReference type="RefSeq" id="WP_246713581.1">
    <property type="nucleotide sequence ID" value="NZ_JACIFY010000004.1"/>
</dbReference>
<evidence type="ECO:0000313" key="4">
    <source>
        <dbReference type="Proteomes" id="UP000540909"/>
    </source>
</evidence>
<dbReference type="InterPro" id="IPR015330">
    <property type="entry name" value="DNA_primase/pol_bifunc_N"/>
</dbReference>
<dbReference type="Pfam" id="PF09250">
    <property type="entry name" value="Prim-Pol"/>
    <property type="match status" value="1"/>
</dbReference>
<evidence type="ECO:0000259" key="2">
    <source>
        <dbReference type="SMART" id="SM00943"/>
    </source>
</evidence>
<dbReference type="SUPFAM" id="SSF52540">
    <property type="entry name" value="P-loop containing nucleoside triphosphate hydrolases"/>
    <property type="match status" value="1"/>
</dbReference>
<dbReference type="Pfam" id="PF13481">
    <property type="entry name" value="AAA_25"/>
    <property type="match status" value="1"/>
</dbReference>
<evidence type="ECO:0000256" key="1">
    <source>
        <dbReference type="SAM" id="MobiDB-lite"/>
    </source>
</evidence>